<dbReference type="SUPFAM" id="SSF50129">
    <property type="entry name" value="GroES-like"/>
    <property type="match status" value="1"/>
</dbReference>
<feature type="domain" description="Alcohol dehydrogenase-like C-terminal" evidence="3">
    <location>
        <begin position="187"/>
        <end position="318"/>
    </location>
</feature>
<dbReference type="InterPro" id="IPR013149">
    <property type="entry name" value="ADH-like_C"/>
</dbReference>
<dbReference type="Gene3D" id="3.40.50.720">
    <property type="entry name" value="NAD(P)-binding Rossmann-like Domain"/>
    <property type="match status" value="1"/>
</dbReference>
<dbReference type="SUPFAM" id="SSF51735">
    <property type="entry name" value="NAD(P)-binding Rossmann-fold domains"/>
    <property type="match status" value="1"/>
</dbReference>
<dbReference type="Proteomes" id="UP001183176">
    <property type="component" value="Unassembled WGS sequence"/>
</dbReference>
<keyword evidence="2" id="KW-0560">Oxidoreductase</keyword>
<dbReference type="PANTHER" id="PTHR43401">
    <property type="entry name" value="L-THREONINE 3-DEHYDROGENASE"/>
    <property type="match status" value="1"/>
</dbReference>
<dbReference type="InterPro" id="IPR050129">
    <property type="entry name" value="Zn_alcohol_dh"/>
</dbReference>
<evidence type="ECO:0000259" key="3">
    <source>
        <dbReference type="Pfam" id="PF00107"/>
    </source>
</evidence>
<evidence type="ECO:0000256" key="2">
    <source>
        <dbReference type="ARBA" id="ARBA00023002"/>
    </source>
</evidence>
<proteinExistence type="predicted"/>
<evidence type="ECO:0000313" key="5">
    <source>
        <dbReference type="Proteomes" id="UP001183176"/>
    </source>
</evidence>
<evidence type="ECO:0000313" key="4">
    <source>
        <dbReference type="EMBL" id="MDT0264089.1"/>
    </source>
</evidence>
<gene>
    <name evidence="4" type="ORF">RM423_22200</name>
</gene>
<comment type="caution">
    <text evidence="4">The sequence shown here is derived from an EMBL/GenBank/DDBJ whole genome shotgun (WGS) entry which is preliminary data.</text>
</comment>
<protein>
    <submittedName>
        <fullName evidence="4">Zinc-binding dehydrogenase</fullName>
    </submittedName>
</protein>
<keyword evidence="5" id="KW-1185">Reference proteome</keyword>
<sequence>MKTWRLEELGRPLELVEAPEPTLRGGGAVIEVLSAHIPAYTGVLTYGSRGSLPTPLTLGTGCIGRVLEVADDVFGVVPGDIVVDSVLLGSGRVGASEEILVGWTGIGGRGNATATTTSMRSLWRDGVFAERALCAKETLIALPGADDWADIRTLAALPWMTIAAEGLEQAQLSAGHAVVVLGATGQLGTGAVLVALARGASQVVAVGRNQTMLARLGALDARVTSVTLSGDRARDAEAIAQAGGADADVVIDTLGAVPTTAPILAGYDNLRNGGTLVLVGGSHQEIPLPYDDLMHRRLTVRGSWMATTDTILAVWRMIRAGLLDLNALSIHTVGLHEPDTAVALAATTSGLDFVVLVPQSAAVPTT</sequence>
<dbReference type="Gene3D" id="3.90.180.10">
    <property type="entry name" value="Medium-chain alcohol dehydrogenases, catalytic domain"/>
    <property type="match status" value="1"/>
</dbReference>
<name>A0ABU2JGI9_9ACTN</name>
<dbReference type="InterPro" id="IPR011032">
    <property type="entry name" value="GroES-like_sf"/>
</dbReference>
<evidence type="ECO:0000256" key="1">
    <source>
        <dbReference type="ARBA" id="ARBA00001947"/>
    </source>
</evidence>
<dbReference type="EMBL" id="JAVREH010000069">
    <property type="protein sequence ID" value="MDT0264089.1"/>
    <property type="molecule type" value="Genomic_DNA"/>
</dbReference>
<dbReference type="Pfam" id="PF00107">
    <property type="entry name" value="ADH_zinc_N"/>
    <property type="match status" value="1"/>
</dbReference>
<reference evidence="5" key="1">
    <citation type="submission" date="2023-07" db="EMBL/GenBank/DDBJ databases">
        <title>30 novel species of actinomycetes from the DSMZ collection.</title>
        <authorList>
            <person name="Nouioui I."/>
        </authorList>
    </citation>
    <scope>NUCLEOTIDE SEQUENCE [LARGE SCALE GENOMIC DNA]</scope>
    <source>
        <strain evidence="5">DSM 44399</strain>
    </source>
</reference>
<dbReference type="InterPro" id="IPR036291">
    <property type="entry name" value="NAD(P)-bd_dom_sf"/>
</dbReference>
<dbReference type="RefSeq" id="WP_311425232.1">
    <property type="nucleotide sequence ID" value="NZ_JAVREH010000069.1"/>
</dbReference>
<organism evidence="4 5">
    <name type="scientific">Jatrophihabitans lederbergiae</name>
    <dbReference type="NCBI Taxonomy" id="3075547"/>
    <lineage>
        <taxon>Bacteria</taxon>
        <taxon>Bacillati</taxon>
        <taxon>Actinomycetota</taxon>
        <taxon>Actinomycetes</taxon>
        <taxon>Jatrophihabitantales</taxon>
        <taxon>Jatrophihabitantaceae</taxon>
        <taxon>Jatrophihabitans</taxon>
    </lineage>
</organism>
<dbReference type="PANTHER" id="PTHR43401:SF2">
    <property type="entry name" value="L-THREONINE 3-DEHYDROGENASE"/>
    <property type="match status" value="1"/>
</dbReference>
<accession>A0ABU2JGI9</accession>
<comment type="cofactor">
    <cofactor evidence="1">
        <name>Zn(2+)</name>
        <dbReference type="ChEBI" id="CHEBI:29105"/>
    </cofactor>
</comment>